<feature type="transmembrane region" description="Helical" evidence="2">
    <location>
        <begin position="185"/>
        <end position="201"/>
    </location>
</feature>
<dbReference type="InterPro" id="IPR004706">
    <property type="entry name" value="Arsenical-R_Acr3"/>
</dbReference>
<dbReference type="Proteomes" id="UP001595896">
    <property type="component" value="Unassembled WGS sequence"/>
</dbReference>
<feature type="transmembrane region" description="Helical" evidence="2">
    <location>
        <begin position="246"/>
        <end position="268"/>
    </location>
</feature>
<dbReference type="InterPro" id="IPR038770">
    <property type="entry name" value="Na+/solute_symporter_sf"/>
</dbReference>
<evidence type="ECO:0000256" key="2">
    <source>
        <dbReference type="SAM" id="Phobius"/>
    </source>
</evidence>
<dbReference type="PANTHER" id="PTHR43057">
    <property type="entry name" value="ARSENITE EFFLUX TRANSPORTER"/>
    <property type="match status" value="1"/>
</dbReference>
<keyword evidence="2" id="KW-0812">Transmembrane</keyword>
<keyword evidence="1" id="KW-0813">Transport</keyword>
<dbReference type="InterPro" id="IPR016833">
    <property type="entry name" value="Put_Na-Bile_cotransptr"/>
</dbReference>
<feature type="transmembrane region" description="Helical" evidence="2">
    <location>
        <begin position="90"/>
        <end position="109"/>
    </location>
</feature>
<dbReference type="Pfam" id="PF13593">
    <property type="entry name" value="SBF_like"/>
    <property type="match status" value="1"/>
</dbReference>
<protein>
    <submittedName>
        <fullName evidence="3">Arsenic resistance protein</fullName>
    </submittedName>
</protein>
<feature type="transmembrane region" description="Helical" evidence="2">
    <location>
        <begin position="213"/>
        <end position="234"/>
    </location>
</feature>
<dbReference type="RefSeq" id="WP_377907845.1">
    <property type="nucleotide sequence ID" value="NZ_JBHSGK010000003.1"/>
</dbReference>
<accession>A0ABV9NPC4</accession>
<organism evidence="3 4">
    <name type="scientific">Bacillus daqingensis</name>
    <dbReference type="NCBI Taxonomy" id="872396"/>
    <lineage>
        <taxon>Bacteria</taxon>
        <taxon>Bacillati</taxon>
        <taxon>Bacillota</taxon>
        <taxon>Bacilli</taxon>
        <taxon>Bacillales</taxon>
        <taxon>Bacillaceae</taxon>
        <taxon>Bacillus</taxon>
    </lineage>
</organism>
<comment type="caution">
    <text evidence="3">The sequence shown here is derived from an EMBL/GenBank/DDBJ whole genome shotgun (WGS) entry which is preliminary data.</text>
</comment>
<dbReference type="PANTHER" id="PTHR43057:SF1">
    <property type="entry name" value="ARSENICAL-RESISTANCE PROTEIN 3"/>
    <property type="match status" value="1"/>
</dbReference>
<evidence type="ECO:0000256" key="1">
    <source>
        <dbReference type="ARBA" id="ARBA00022448"/>
    </source>
</evidence>
<feature type="transmembrane region" description="Helical" evidence="2">
    <location>
        <begin position="155"/>
        <end position="173"/>
    </location>
</feature>
<sequence>MIRKHAIDPFLLLAAAVCGLLISGTAPDWTLEPIIYLLLASMLFFVFYTMPSGKEKRERNFRLTVLLLNGVVAPLFAVCLGWLFLGGETALFIGFLMLMVTPCTDWYLLFTKAAGGNVRLSASFIPSNLALQLFFLSAIVVIAGGAFGFSGVAVSLMQALAVVLLALSAAVVARAKQPGRSVPEKLPVLLLAGAVLLIFMAEGEALGQAWEQAGIIFVPALLFFLTMSGAGYVIGKWLHMERPAHISLVFTVSARNAPLAVAFAAAAFPDEPLILLVLLAVPLLELPYLSLLTYLLKR</sequence>
<proteinExistence type="predicted"/>
<evidence type="ECO:0000313" key="4">
    <source>
        <dbReference type="Proteomes" id="UP001595896"/>
    </source>
</evidence>
<feature type="transmembrane region" description="Helical" evidence="2">
    <location>
        <begin position="34"/>
        <end position="51"/>
    </location>
</feature>
<evidence type="ECO:0000313" key="3">
    <source>
        <dbReference type="EMBL" id="MFC4735218.1"/>
    </source>
</evidence>
<reference evidence="4" key="1">
    <citation type="journal article" date="2019" name="Int. J. Syst. Evol. Microbiol.">
        <title>The Global Catalogue of Microorganisms (GCM) 10K type strain sequencing project: providing services to taxonomists for standard genome sequencing and annotation.</title>
        <authorList>
            <consortium name="The Broad Institute Genomics Platform"/>
            <consortium name="The Broad Institute Genome Sequencing Center for Infectious Disease"/>
            <person name="Wu L."/>
            <person name="Ma J."/>
        </authorList>
    </citation>
    <scope>NUCLEOTIDE SEQUENCE [LARGE SCALE GENOMIC DNA]</scope>
    <source>
        <strain evidence="4">JCM 12165</strain>
    </source>
</reference>
<name>A0ABV9NPC4_9BACI</name>
<feature type="transmembrane region" description="Helical" evidence="2">
    <location>
        <begin position="63"/>
        <end position="84"/>
    </location>
</feature>
<keyword evidence="2" id="KW-0472">Membrane</keyword>
<gene>
    <name evidence="3" type="ORF">ACFO4L_01355</name>
</gene>
<keyword evidence="4" id="KW-1185">Reference proteome</keyword>
<dbReference type="Gene3D" id="1.20.1530.20">
    <property type="match status" value="1"/>
</dbReference>
<dbReference type="EMBL" id="JBHSGK010000003">
    <property type="protein sequence ID" value="MFC4735218.1"/>
    <property type="molecule type" value="Genomic_DNA"/>
</dbReference>
<feature type="transmembrane region" description="Helical" evidence="2">
    <location>
        <begin position="274"/>
        <end position="296"/>
    </location>
</feature>
<keyword evidence="2" id="KW-1133">Transmembrane helix</keyword>
<feature type="transmembrane region" description="Helical" evidence="2">
    <location>
        <begin position="129"/>
        <end position="149"/>
    </location>
</feature>